<protein>
    <recommendedName>
        <fullName evidence="2">Plus3 domain-containing protein</fullName>
    </recommendedName>
</protein>
<dbReference type="Proteomes" id="UP001281761">
    <property type="component" value="Unassembled WGS sequence"/>
</dbReference>
<feature type="region of interest" description="Disordered" evidence="1">
    <location>
        <begin position="265"/>
        <end position="318"/>
    </location>
</feature>
<feature type="region of interest" description="Disordered" evidence="1">
    <location>
        <begin position="98"/>
        <end position="127"/>
    </location>
</feature>
<feature type="compositionally biased region" description="Low complexity" evidence="1">
    <location>
        <begin position="298"/>
        <end position="311"/>
    </location>
</feature>
<feature type="compositionally biased region" description="Basic residues" evidence="1">
    <location>
        <begin position="570"/>
        <end position="583"/>
    </location>
</feature>
<evidence type="ECO:0000259" key="2">
    <source>
        <dbReference type="Pfam" id="PF03126"/>
    </source>
</evidence>
<feature type="region of interest" description="Disordered" evidence="1">
    <location>
        <begin position="1"/>
        <end position="21"/>
    </location>
</feature>
<dbReference type="EMBL" id="JARBJD010000074">
    <property type="protein sequence ID" value="KAK2954751.1"/>
    <property type="molecule type" value="Genomic_DNA"/>
</dbReference>
<dbReference type="Pfam" id="PF03126">
    <property type="entry name" value="Plus-3"/>
    <property type="match status" value="1"/>
</dbReference>
<evidence type="ECO:0000313" key="4">
    <source>
        <dbReference type="Proteomes" id="UP001281761"/>
    </source>
</evidence>
<accession>A0ABQ9XTE5</accession>
<reference evidence="3 4" key="1">
    <citation type="journal article" date="2022" name="bioRxiv">
        <title>Genomics of Preaxostyla Flagellates Illuminates Evolutionary Transitions and the Path Towards Mitochondrial Loss.</title>
        <authorList>
            <person name="Novak L.V.F."/>
            <person name="Treitli S.C."/>
            <person name="Pyrih J."/>
            <person name="Halakuc P."/>
            <person name="Pipaliya S.V."/>
            <person name="Vacek V."/>
            <person name="Brzon O."/>
            <person name="Soukal P."/>
            <person name="Eme L."/>
            <person name="Dacks J.B."/>
            <person name="Karnkowska A."/>
            <person name="Elias M."/>
            <person name="Hampl V."/>
        </authorList>
    </citation>
    <scope>NUCLEOTIDE SEQUENCE [LARGE SCALE GENOMIC DNA]</scope>
    <source>
        <strain evidence="3">NAU3</strain>
        <tissue evidence="3">Gut</tissue>
    </source>
</reference>
<feature type="region of interest" description="Disordered" evidence="1">
    <location>
        <begin position="539"/>
        <end position="583"/>
    </location>
</feature>
<dbReference type="Gene3D" id="3.90.70.200">
    <property type="entry name" value="Plus-3 domain"/>
    <property type="match status" value="1"/>
</dbReference>
<feature type="domain" description="Plus3" evidence="2">
    <location>
        <begin position="157"/>
        <end position="261"/>
    </location>
</feature>
<feature type="compositionally biased region" description="Basic and acidic residues" evidence="1">
    <location>
        <begin position="101"/>
        <end position="114"/>
    </location>
</feature>
<dbReference type="InterPro" id="IPR036128">
    <property type="entry name" value="Plus3-like_sf"/>
</dbReference>
<gene>
    <name evidence="3" type="ORF">BLNAU_10236</name>
</gene>
<sequence>MMSTTPLKPTEMQGHRFNRTPQKDVLATINPELIYDDEDRLRLQNLSEIERQAVLAERYEHLNNRQEKQKLEHLLAFSQKETGGSFAFKNQTSDIYTTEIPQRRKQEPRPRIRGDSSGPFIDQGYPSSNRDSLGIHATLKSTSDSYQLEFEHRDFLAAFVTRRDIEKLLTRADFDSAVRELFCRINFFEGEHSSYKIGRIQSITDGKTPYATTPHLGPKSPQTTKLARIQFSHTLEMKDYKFSFFSNQAPTMAEVIQWAKEWETNRPGESLPTAAELERSSRRRSVSAPTANRMGQNRPQGQRRSQPQSRGELVKRSSELRAQIQAAKDRNSEQDSVFVSKLQKELAEVLRKLDVASTQEGKDPSHATTSALTPQLEIKMKETLTSINPFRAQETEKEIRGRRQDDAKNNPFGKAAFQRINSSARDLFDRAKIISDKEEQTPDSEQPNPDNEPSTGSNVDIEGLFGSEDDEEAVIPTKRDEPDDEQVLNDGKTVRLVESPFLPPVVGALYVTEDDEEDRNSPSESTTMDFDISALLRSAEEDETDTKVERNFNPSPSLAFLVDQPSAKSSSHRSSRSGHSHRH</sequence>
<feature type="compositionally biased region" description="Polar residues" evidence="1">
    <location>
        <begin position="288"/>
        <end position="297"/>
    </location>
</feature>
<feature type="compositionally biased region" description="Polar residues" evidence="1">
    <location>
        <begin position="443"/>
        <end position="458"/>
    </location>
</feature>
<keyword evidence="4" id="KW-1185">Reference proteome</keyword>
<evidence type="ECO:0000313" key="3">
    <source>
        <dbReference type="EMBL" id="KAK2954751.1"/>
    </source>
</evidence>
<proteinExistence type="predicted"/>
<dbReference type="SUPFAM" id="SSF159042">
    <property type="entry name" value="Plus3-like"/>
    <property type="match status" value="1"/>
</dbReference>
<dbReference type="InterPro" id="IPR004343">
    <property type="entry name" value="Plus-3_dom"/>
</dbReference>
<name>A0ABQ9XTE5_9EUKA</name>
<organism evidence="3 4">
    <name type="scientific">Blattamonas nauphoetae</name>
    <dbReference type="NCBI Taxonomy" id="2049346"/>
    <lineage>
        <taxon>Eukaryota</taxon>
        <taxon>Metamonada</taxon>
        <taxon>Preaxostyla</taxon>
        <taxon>Oxymonadida</taxon>
        <taxon>Blattamonas</taxon>
    </lineage>
</organism>
<feature type="region of interest" description="Disordered" evidence="1">
    <location>
        <begin position="391"/>
        <end position="420"/>
    </location>
</feature>
<evidence type="ECO:0000256" key="1">
    <source>
        <dbReference type="SAM" id="MobiDB-lite"/>
    </source>
</evidence>
<feature type="region of interest" description="Disordered" evidence="1">
    <location>
        <begin position="435"/>
        <end position="492"/>
    </location>
</feature>
<comment type="caution">
    <text evidence="3">The sequence shown here is derived from an EMBL/GenBank/DDBJ whole genome shotgun (WGS) entry which is preliminary data.</text>
</comment>
<feature type="compositionally biased region" description="Basic and acidic residues" evidence="1">
    <location>
        <begin position="393"/>
        <end position="408"/>
    </location>
</feature>